<evidence type="ECO:0000313" key="2">
    <source>
        <dbReference type="Proteomes" id="UP000738349"/>
    </source>
</evidence>
<dbReference type="EMBL" id="JAGMUV010000006">
    <property type="protein sequence ID" value="KAH7152852.1"/>
    <property type="molecule type" value="Genomic_DNA"/>
</dbReference>
<comment type="caution">
    <text evidence="1">The sequence shown here is derived from an EMBL/GenBank/DDBJ whole genome shotgun (WGS) entry which is preliminary data.</text>
</comment>
<keyword evidence="2" id="KW-1185">Reference proteome</keyword>
<gene>
    <name evidence="1" type="ORF">EDB81DRAFT_757881</name>
</gene>
<accession>A0A9P9F557</accession>
<organism evidence="1 2">
    <name type="scientific">Dactylonectria macrodidyma</name>
    <dbReference type="NCBI Taxonomy" id="307937"/>
    <lineage>
        <taxon>Eukaryota</taxon>
        <taxon>Fungi</taxon>
        <taxon>Dikarya</taxon>
        <taxon>Ascomycota</taxon>
        <taxon>Pezizomycotina</taxon>
        <taxon>Sordariomycetes</taxon>
        <taxon>Hypocreomycetidae</taxon>
        <taxon>Hypocreales</taxon>
        <taxon>Nectriaceae</taxon>
        <taxon>Dactylonectria</taxon>
    </lineage>
</organism>
<protein>
    <submittedName>
        <fullName evidence="1">Uncharacterized protein</fullName>
    </submittedName>
</protein>
<dbReference type="Proteomes" id="UP000738349">
    <property type="component" value="Unassembled WGS sequence"/>
</dbReference>
<reference evidence="1" key="1">
    <citation type="journal article" date="2021" name="Nat. Commun.">
        <title>Genetic determinants of endophytism in the Arabidopsis root mycobiome.</title>
        <authorList>
            <person name="Mesny F."/>
            <person name="Miyauchi S."/>
            <person name="Thiergart T."/>
            <person name="Pickel B."/>
            <person name="Atanasova L."/>
            <person name="Karlsson M."/>
            <person name="Huettel B."/>
            <person name="Barry K.W."/>
            <person name="Haridas S."/>
            <person name="Chen C."/>
            <person name="Bauer D."/>
            <person name="Andreopoulos W."/>
            <person name="Pangilinan J."/>
            <person name="LaButti K."/>
            <person name="Riley R."/>
            <person name="Lipzen A."/>
            <person name="Clum A."/>
            <person name="Drula E."/>
            <person name="Henrissat B."/>
            <person name="Kohler A."/>
            <person name="Grigoriev I.V."/>
            <person name="Martin F.M."/>
            <person name="Hacquard S."/>
        </authorList>
    </citation>
    <scope>NUCLEOTIDE SEQUENCE</scope>
    <source>
        <strain evidence="1">MPI-CAGE-AT-0147</strain>
    </source>
</reference>
<dbReference type="OrthoDB" id="4964892at2759"/>
<proteinExistence type="predicted"/>
<name>A0A9P9F557_9HYPO</name>
<sequence length="123" mass="13986">MPYGVPSNSTALCHLRPPGTPGTPKKAVQIGYKNEGGLPKKSGGMFFGQQHDIKIQPHITVTRNKRQTTNNMTELVYHDGHYHRVQTRHGRQHHQGGLWQKTYEAWDQVLYGIGSAYYKLFGR</sequence>
<evidence type="ECO:0000313" key="1">
    <source>
        <dbReference type="EMBL" id="KAH7152852.1"/>
    </source>
</evidence>
<dbReference type="AlphaFoldDB" id="A0A9P9F557"/>